<evidence type="ECO:0000313" key="2">
    <source>
        <dbReference type="Proteomes" id="UP000250790"/>
    </source>
</evidence>
<evidence type="ECO:0008006" key="3">
    <source>
        <dbReference type="Google" id="ProtNLM"/>
    </source>
</evidence>
<proteinExistence type="predicted"/>
<sequence length="316" mass="35052">MHLIIPYAASHSLQSPEALAHLQLPNLRALLAVLQRQEVLQDGAETPLHMPHERLHAQALGWGTGATTLPWAAWQTRQSSPEPQAWMTPCHWQIGMDQVVMLDPASLSLSDEESQQLLQAMQPFLQEDGLQVTWHSALKWHVQGSMLADLSCACLDRVIGQNVKDWMPTGTAERPLQRLQSEMQMLLYNHPVNNARDARRQIAVNSFWLHGAGTLPVDAAISAPHLEIPDALRHSALRGDVQAWRQAWQQLDATAVADLLAHFKATGQATLSLCSEHAAHTYTAEPAGWHQRTTRAFQRLFNKATPAAALQALITP</sequence>
<organism evidence="1 2">
    <name type="scientific">Limnohabitans parvus II-B4</name>
    <dbReference type="NCBI Taxonomy" id="1293052"/>
    <lineage>
        <taxon>Bacteria</taxon>
        <taxon>Pseudomonadati</taxon>
        <taxon>Pseudomonadota</taxon>
        <taxon>Betaproteobacteria</taxon>
        <taxon>Burkholderiales</taxon>
        <taxon>Comamonadaceae</taxon>
        <taxon>Limnohabitans</taxon>
    </lineage>
</organism>
<accession>A0A315E5Q6</accession>
<dbReference type="OrthoDB" id="5295974at2"/>
<dbReference type="AlphaFoldDB" id="A0A315E5Q6"/>
<dbReference type="RefSeq" id="WP_108312707.1">
    <property type="nucleotide sequence ID" value="NZ_NESN01000003.1"/>
</dbReference>
<evidence type="ECO:0000313" key="1">
    <source>
        <dbReference type="EMBL" id="PUE53230.1"/>
    </source>
</evidence>
<comment type="caution">
    <text evidence="1">The sequence shown here is derived from an EMBL/GenBank/DDBJ whole genome shotgun (WGS) entry which is preliminary data.</text>
</comment>
<gene>
    <name evidence="1" type="ORF">B9Z37_09115</name>
</gene>
<dbReference type="Proteomes" id="UP000250790">
    <property type="component" value="Unassembled WGS sequence"/>
</dbReference>
<reference evidence="1 2" key="1">
    <citation type="submission" date="2017-04" db="EMBL/GenBank/DDBJ databases">
        <title>Unexpected and diverse lifestyles within the genus Limnohabitans.</title>
        <authorList>
            <person name="Kasalicky V."/>
            <person name="Mehrshad M."/>
            <person name="Andrei S.-A."/>
            <person name="Salcher M."/>
            <person name="Kratochvilova H."/>
            <person name="Simek K."/>
            <person name="Ghai R."/>
        </authorList>
    </citation>
    <scope>NUCLEOTIDE SEQUENCE [LARGE SCALE GENOMIC DNA]</scope>
    <source>
        <strain evidence="1 2">II-B4</strain>
    </source>
</reference>
<dbReference type="EMBL" id="NESN01000003">
    <property type="protein sequence ID" value="PUE53230.1"/>
    <property type="molecule type" value="Genomic_DNA"/>
</dbReference>
<protein>
    <recommendedName>
        <fullName evidence="3">Phosphoglycerate mutase</fullName>
    </recommendedName>
</protein>
<keyword evidence="2" id="KW-1185">Reference proteome</keyword>
<name>A0A315E5Q6_9BURK</name>